<evidence type="ECO:0000313" key="1">
    <source>
        <dbReference type="EMBL" id="PNF41667.1"/>
    </source>
</evidence>
<reference evidence="1 2" key="1">
    <citation type="submission" date="2017-12" db="EMBL/GenBank/DDBJ databases">
        <title>Hemimetabolous genomes reveal molecular basis of termite eusociality.</title>
        <authorList>
            <person name="Harrison M.C."/>
            <person name="Jongepier E."/>
            <person name="Robertson H.M."/>
            <person name="Arning N."/>
            <person name="Bitard-Feildel T."/>
            <person name="Chao H."/>
            <person name="Childers C.P."/>
            <person name="Dinh H."/>
            <person name="Doddapaneni H."/>
            <person name="Dugan S."/>
            <person name="Gowin J."/>
            <person name="Greiner C."/>
            <person name="Han Y."/>
            <person name="Hu H."/>
            <person name="Hughes D.S.T."/>
            <person name="Huylmans A.-K."/>
            <person name="Kemena C."/>
            <person name="Kremer L.P.M."/>
            <person name="Lee S.L."/>
            <person name="Lopez-Ezquerra A."/>
            <person name="Mallet L."/>
            <person name="Monroy-Kuhn J.M."/>
            <person name="Moser A."/>
            <person name="Murali S.C."/>
            <person name="Muzny D.M."/>
            <person name="Otani S."/>
            <person name="Piulachs M.-D."/>
            <person name="Poelchau M."/>
            <person name="Qu J."/>
            <person name="Schaub F."/>
            <person name="Wada-Katsumata A."/>
            <person name="Worley K.C."/>
            <person name="Xie Q."/>
            <person name="Ylla G."/>
            <person name="Poulsen M."/>
            <person name="Gibbs R.A."/>
            <person name="Schal C."/>
            <person name="Richards S."/>
            <person name="Belles X."/>
            <person name="Korb J."/>
            <person name="Bornberg-Bauer E."/>
        </authorList>
    </citation>
    <scope>NUCLEOTIDE SEQUENCE [LARGE SCALE GENOMIC DNA]</scope>
    <source>
        <tissue evidence="1">Whole body</tissue>
    </source>
</reference>
<dbReference type="EMBL" id="NEVH01002687">
    <property type="protein sequence ID" value="PNF41667.1"/>
    <property type="molecule type" value="Genomic_DNA"/>
</dbReference>
<organism evidence="1 2">
    <name type="scientific">Cryptotermes secundus</name>
    <dbReference type="NCBI Taxonomy" id="105785"/>
    <lineage>
        <taxon>Eukaryota</taxon>
        <taxon>Metazoa</taxon>
        <taxon>Ecdysozoa</taxon>
        <taxon>Arthropoda</taxon>
        <taxon>Hexapoda</taxon>
        <taxon>Insecta</taxon>
        <taxon>Pterygota</taxon>
        <taxon>Neoptera</taxon>
        <taxon>Polyneoptera</taxon>
        <taxon>Dictyoptera</taxon>
        <taxon>Blattodea</taxon>
        <taxon>Blattoidea</taxon>
        <taxon>Termitoidae</taxon>
        <taxon>Kalotermitidae</taxon>
        <taxon>Cryptotermitinae</taxon>
        <taxon>Cryptotermes</taxon>
    </lineage>
</organism>
<dbReference type="AlphaFoldDB" id="A0A2J7RLF6"/>
<dbReference type="InParanoid" id="A0A2J7RLF6"/>
<sequence>FSFCKNPFQPSEDTDALLSGLLPLSQNVVHAADPSQIRKDGRGVWKNFPPHLCICFQCEASGVGASVVMQDDDVSSRTFIAQCTTELVQRLDITSSIDGFPRFQEFVQNEPLCNPEDCAHHLRS</sequence>
<keyword evidence="2" id="KW-1185">Reference proteome</keyword>
<proteinExistence type="predicted"/>
<gene>
    <name evidence="1" type="ORF">B7P43_G06971</name>
</gene>
<feature type="non-terminal residue" evidence="1">
    <location>
        <position position="1"/>
    </location>
</feature>
<accession>A0A2J7RLF6</accession>
<evidence type="ECO:0000313" key="2">
    <source>
        <dbReference type="Proteomes" id="UP000235965"/>
    </source>
</evidence>
<comment type="caution">
    <text evidence="1">The sequence shown here is derived from an EMBL/GenBank/DDBJ whole genome shotgun (WGS) entry which is preliminary data.</text>
</comment>
<dbReference type="Proteomes" id="UP000235965">
    <property type="component" value="Unassembled WGS sequence"/>
</dbReference>
<protein>
    <submittedName>
        <fullName evidence="1">Uncharacterized protein</fullName>
    </submittedName>
</protein>
<name>A0A2J7RLF6_9NEOP</name>